<dbReference type="InterPro" id="IPR035901">
    <property type="entry name" value="GIY-YIG_endonuc_sf"/>
</dbReference>
<dbReference type="InterPro" id="IPR006350">
    <property type="entry name" value="Intron_endoG1"/>
</dbReference>
<organism evidence="2">
    <name type="scientific">Clonostachys rogersoniana</name>
    <dbReference type="NCBI Taxonomy" id="122658"/>
    <lineage>
        <taxon>Eukaryota</taxon>
        <taxon>Fungi</taxon>
        <taxon>Dikarya</taxon>
        <taxon>Ascomycota</taxon>
        <taxon>Pezizomycotina</taxon>
        <taxon>Sordariomycetes</taxon>
        <taxon>Hypocreomycetidae</taxon>
        <taxon>Hypocreales</taxon>
        <taxon>Bionectriaceae</taxon>
        <taxon>Clonostachys</taxon>
    </lineage>
</organism>
<dbReference type="InterPro" id="IPR000305">
    <property type="entry name" value="GIY-YIG_endonuc"/>
</dbReference>
<gene>
    <name evidence="2" type="primary">orf319</name>
</gene>
<evidence type="ECO:0000259" key="1">
    <source>
        <dbReference type="PROSITE" id="PS50164"/>
    </source>
</evidence>
<dbReference type="SMART" id="SM00497">
    <property type="entry name" value="IENR1"/>
    <property type="match status" value="2"/>
</dbReference>
<dbReference type="Gene3D" id="3.40.1440.10">
    <property type="entry name" value="GIY-YIG endonuclease"/>
    <property type="match status" value="1"/>
</dbReference>
<sequence length="319" mass="38198">MKCIERYKINKNGYLISDELRPIWPLTEKSSVYMYKAIVSNKEFIYIGSTINTKSRFRQHKYRVNLLKYKNKFYEFVLENGWECFEFIILEYVNSSLNNRDEKEFLFNLEQEYLDNYNPNLNINNYAASLRGYRHSIETKNKYNYDRKGKSLKSIDSLKIRPDISKETILKLKSHKRMGKKVEIYTKEDELIKVCNTIVEAANYLGLSHSTTSNYIKYGNLWNNSYYIRMKFLDSPAYMSKYFPLDEENITSVIEDIKSHMSYSVFEVYKENVLIFRFNSITRASKYLNISKATLTKYASEKKLWKNEFTFKLYRNLSK</sequence>
<dbReference type="Pfam" id="PF01541">
    <property type="entry name" value="GIY-YIG"/>
    <property type="match status" value="1"/>
</dbReference>
<feature type="domain" description="GIY-YIG" evidence="1">
    <location>
        <begin position="28"/>
        <end position="123"/>
    </location>
</feature>
<keyword evidence="2" id="KW-0540">Nuclease</keyword>
<keyword evidence="2" id="KW-0255">Endonuclease</keyword>
<reference evidence="2" key="1">
    <citation type="submission" date="2020-09" db="EMBL/GenBank/DDBJ databases">
        <authorList>
            <person name="Zhao Z.Y."/>
            <person name="Zhu K.F."/>
            <person name="Tang D.X."/>
            <person name="Wang Y.B."/>
            <person name="Wang Y."/>
            <person name="Geng Y.P."/>
            <person name="Yu H."/>
        </authorList>
    </citation>
    <scope>NUCLEOTIDE SEQUENCE</scope>
</reference>
<dbReference type="SUPFAM" id="SSF82771">
    <property type="entry name" value="GIY-YIG endonuclease"/>
    <property type="match status" value="1"/>
</dbReference>
<geneLocation type="mitochondrion" evidence="2"/>
<accession>A0A8F1Y3I1</accession>
<dbReference type="SMART" id="SM00465">
    <property type="entry name" value="GIYc"/>
    <property type="match status" value="1"/>
</dbReference>
<name>A0A8F1Y3I1_CLORO</name>
<dbReference type="Pfam" id="PF07453">
    <property type="entry name" value="NUMOD1"/>
    <property type="match status" value="2"/>
</dbReference>
<protein>
    <submittedName>
        <fullName evidence="2">GIY endonuclease</fullName>
    </submittedName>
</protein>
<dbReference type="GO" id="GO:0004519">
    <property type="term" value="F:endonuclease activity"/>
    <property type="evidence" value="ECO:0007669"/>
    <property type="project" value="UniProtKB-KW"/>
</dbReference>
<keyword evidence="2" id="KW-0378">Hydrolase</keyword>
<evidence type="ECO:0000313" key="2">
    <source>
        <dbReference type="EMBL" id="QWS06188.1"/>
    </source>
</evidence>
<keyword evidence="2" id="KW-0496">Mitochondrion</keyword>
<dbReference type="NCBIfam" id="TIGR01453">
    <property type="entry name" value="grpIintron_endo"/>
    <property type="match status" value="1"/>
</dbReference>
<dbReference type="PROSITE" id="PS50164">
    <property type="entry name" value="GIY_YIG"/>
    <property type="match status" value="1"/>
</dbReference>
<proteinExistence type="predicted"/>
<dbReference type="AlphaFoldDB" id="A0A8F1Y3I1"/>
<dbReference type="EMBL" id="MW030499">
    <property type="protein sequence ID" value="QWS06188.1"/>
    <property type="molecule type" value="Genomic_DNA"/>
</dbReference>
<dbReference type="InterPro" id="IPR010896">
    <property type="entry name" value="NUMOD1"/>
</dbReference>
<dbReference type="InterPro" id="IPR003647">
    <property type="entry name" value="Intron_nuc_1_rpt"/>
</dbReference>